<dbReference type="OrthoDB" id="2190418at2"/>
<dbReference type="KEGG" id="ess:ATZ33_15360"/>
<reference evidence="2 4" key="2">
    <citation type="submission" date="2015-12" db="EMBL/GenBank/DDBJ databases">
        <authorList>
            <person name="Lauer A."/>
            <person name="Humrighouse B."/>
            <person name="Loparev V."/>
            <person name="Shewmaker P.L."/>
            <person name="Whitney A.M."/>
            <person name="McLaughlin R.W."/>
        </authorList>
    </citation>
    <scope>NUCLEOTIDE SEQUENCE [LARGE SCALE GENOMIC DNA]</scope>
    <source>
        <strain evidence="2 4">LMG 23085</strain>
    </source>
</reference>
<evidence type="ECO:0000256" key="1">
    <source>
        <dbReference type="SAM" id="Coils"/>
    </source>
</evidence>
<accession>A0A0S3KEL2</accession>
<dbReference type="EMBL" id="JXLC01000022">
    <property type="protein sequence ID" value="OJG89744.1"/>
    <property type="molecule type" value="Genomic_DNA"/>
</dbReference>
<evidence type="ECO:0000313" key="4">
    <source>
        <dbReference type="Proteomes" id="UP000065511"/>
    </source>
</evidence>
<gene>
    <name evidence="2" type="ORF">ATZ33_15360</name>
    <name evidence="3" type="ORF">RV15_GL001585</name>
</gene>
<sequence>MDDKELELRKEEQRQKIREIGQNAQLKSLESQLKTEKEANKHFEEIERTLKEMQKVIDSWDRKYENTPEKIRPEFHVIKETDVNQL</sequence>
<evidence type="ECO:0000313" key="2">
    <source>
        <dbReference type="EMBL" id="ALS02703.1"/>
    </source>
</evidence>
<proteinExistence type="predicted"/>
<keyword evidence="1" id="KW-0175">Coiled coil</keyword>
<keyword evidence="4" id="KW-1185">Reference proteome</keyword>
<dbReference type="Proteomes" id="UP000065511">
    <property type="component" value="Chromosome"/>
</dbReference>
<dbReference type="RefSeq" id="WP_071878597.1">
    <property type="nucleotide sequence ID" value="NZ_JXLC01000022.1"/>
</dbReference>
<feature type="coiled-coil region" evidence="1">
    <location>
        <begin position="3"/>
        <end position="63"/>
    </location>
</feature>
<organism evidence="3 5">
    <name type="scientific">Enterococcus silesiacus</name>
    <dbReference type="NCBI Taxonomy" id="332949"/>
    <lineage>
        <taxon>Bacteria</taxon>
        <taxon>Bacillati</taxon>
        <taxon>Bacillota</taxon>
        <taxon>Bacilli</taxon>
        <taxon>Lactobacillales</taxon>
        <taxon>Enterococcaceae</taxon>
        <taxon>Enterococcus</taxon>
    </lineage>
</organism>
<dbReference type="AlphaFoldDB" id="A0A0S3KEL2"/>
<reference evidence="3 5" key="1">
    <citation type="submission" date="2014-12" db="EMBL/GenBank/DDBJ databases">
        <title>Draft genome sequences of 29 type strains of Enterococci.</title>
        <authorList>
            <person name="Zhong Z."/>
            <person name="Sun Z."/>
            <person name="Liu W."/>
            <person name="Zhang W."/>
            <person name="Zhang H."/>
        </authorList>
    </citation>
    <scope>NUCLEOTIDE SEQUENCE [LARGE SCALE GENOMIC DNA]</scope>
    <source>
        <strain evidence="3 5">DSM 22801</strain>
    </source>
</reference>
<name>A0A0S3KEL2_9ENTE</name>
<evidence type="ECO:0000313" key="5">
    <source>
        <dbReference type="Proteomes" id="UP000183039"/>
    </source>
</evidence>
<dbReference type="EMBL" id="CP013614">
    <property type="protein sequence ID" value="ALS02703.1"/>
    <property type="molecule type" value="Genomic_DNA"/>
</dbReference>
<evidence type="ECO:0000313" key="3">
    <source>
        <dbReference type="EMBL" id="OJG89744.1"/>
    </source>
</evidence>
<protein>
    <submittedName>
        <fullName evidence="3">Uncharacterized protein</fullName>
    </submittedName>
</protein>
<dbReference type="Proteomes" id="UP000183039">
    <property type="component" value="Unassembled WGS sequence"/>
</dbReference>